<dbReference type="CDD" id="cd07720">
    <property type="entry name" value="OPHC2-like_MBL-fold"/>
    <property type="match status" value="1"/>
</dbReference>
<comment type="similarity">
    <text evidence="1">Belongs to the metallo-beta-lactamase superfamily.</text>
</comment>
<evidence type="ECO:0000256" key="3">
    <source>
        <dbReference type="ARBA" id="ARBA00022801"/>
    </source>
</evidence>
<feature type="domain" description="Metallo-beta-lactamase" evidence="5">
    <location>
        <begin position="92"/>
        <end position="296"/>
    </location>
</feature>
<evidence type="ECO:0000313" key="6">
    <source>
        <dbReference type="EMBL" id="MEJ8474568.1"/>
    </source>
</evidence>
<dbReference type="InterPro" id="IPR006311">
    <property type="entry name" value="TAT_signal"/>
</dbReference>
<evidence type="ECO:0000256" key="1">
    <source>
        <dbReference type="ARBA" id="ARBA00007749"/>
    </source>
</evidence>
<dbReference type="SUPFAM" id="SSF56281">
    <property type="entry name" value="Metallo-hydrolase/oxidoreductase"/>
    <property type="match status" value="1"/>
</dbReference>
<keyword evidence="3" id="KW-0378">Hydrolase</keyword>
<dbReference type="PANTHER" id="PTHR42978">
    <property type="entry name" value="QUORUM-QUENCHING LACTONASE YTNP-RELATED-RELATED"/>
    <property type="match status" value="1"/>
</dbReference>
<reference evidence="6 7" key="1">
    <citation type="submission" date="2024-02" db="EMBL/GenBank/DDBJ databases">
        <title>Roseibium algae sp. nov., isolated from marine alga (Grateloupia sp.), showing potential in myo-inositol conversion.</title>
        <authorList>
            <person name="Wang Y."/>
        </authorList>
    </citation>
    <scope>NUCLEOTIDE SEQUENCE [LARGE SCALE GENOMIC DNA]</scope>
    <source>
        <strain evidence="6 7">H3510</strain>
    </source>
</reference>
<dbReference type="InterPro" id="IPR036866">
    <property type="entry name" value="RibonucZ/Hydroxyglut_hydro"/>
</dbReference>
<evidence type="ECO:0000313" key="7">
    <source>
        <dbReference type="Proteomes" id="UP001385499"/>
    </source>
</evidence>
<name>A0ABU8TL47_9HYPH</name>
<dbReference type="SMART" id="SM00849">
    <property type="entry name" value="Lactamase_B"/>
    <property type="match status" value="1"/>
</dbReference>
<evidence type="ECO:0000256" key="2">
    <source>
        <dbReference type="ARBA" id="ARBA00022723"/>
    </source>
</evidence>
<keyword evidence="4" id="KW-0862">Zinc</keyword>
<keyword evidence="2" id="KW-0479">Metal-binding</keyword>
<keyword evidence="7" id="KW-1185">Reference proteome</keyword>
<dbReference type="Proteomes" id="UP001385499">
    <property type="component" value="Unassembled WGS sequence"/>
</dbReference>
<organism evidence="6 7">
    <name type="scientific">Roseibium algae</name>
    <dbReference type="NCBI Taxonomy" id="3123038"/>
    <lineage>
        <taxon>Bacteria</taxon>
        <taxon>Pseudomonadati</taxon>
        <taxon>Pseudomonadota</taxon>
        <taxon>Alphaproteobacteria</taxon>
        <taxon>Hyphomicrobiales</taxon>
        <taxon>Stappiaceae</taxon>
        <taxon>Roseibium</taxon>
    </lineage>
</organism>
<dbReference type="PROSITE" id="PS51318">
    <property type="entry name" value="TAT"/>
    <property type="match status" value="1"/>
</dbReference>
<sequence>MPRTPAFPVAPQAMTRRTVLTGSAALALSISTGIATRSALANPIALGDAEVQIFSDGNLNLPMNFVLPDQSTKDIKALLQPHGIATDTLTPDCNVTLYRTGDRLALFDVGSGANFQPSAGELLAQLENAGIDPADITDVIFTHAHPDHLWGVLDDFDDPLFSEAQYWVPQAEWEYWLADDTLANTPEERKTFVVGAQSRFETISDQVEMIRPGMEVIPGVEAIDTSGHTPGHMSYMLHSGSENLLVVGDAIANAIISFEKPDWHYGSDQDREKGAATRKTLLDRIAAENTRIIGYHLPEPGMGRAERSGTAYRFVIDA</sequence>
<accession>A0ABU8TL47</accession>
<dbReference type="PANTHER" id="PTHR42978:SF6">
    <property type="entry name" value="QUORUM-QUENCHING LACTONASE YTNP-RELATED"/>
    <property type="match status" value="1"/>
</dbReference>
<dbReference type="InterPro" id="IPR001279">
    <property type="entry name" value="Metallo-B-lactamas"/>
</dbReference>
<dbReference type="Gene3D" id="3.60.15.10">
    <property type="entry name" value="Ribonuclease Z/Hydroxyacylglutathione hydrolase-like"/>
    <property type="match status" value="1"/>
</dbReference>
<dbReference type="EMBL" id="JBAKIA010000005">
    <property type="protein sequence ID" value="MEJ8474568.1"/>
    <property type="molecule type" value="Genomic_DNA"/>
</dbReference>
<protein>
    <submittedName>
        <fullName evidence="6">MBL fold metallo-hydrolase</fullName>
    </submittedName>
</protein>
<proteinExistence type="inferred from homology"/>
<gene>
    <name evidence="6" type="ORF">V6575_10755</name>
</gene>
<comment type="caution">
    <text evidence="6">The sequence shown here is derived from an EMBL/GenBank/DDBJ whole genome shotgun (WGS) entry which is preliminary data.</text>
</comment>
<dbReference type="InterPro" id="IPR051013">
    <property type="entry name" value="MBL_superfamily_lactonases"/>
</dbReference>
<dbReference type="RefSeq" id="WP_340274312.1">
    <property type="nucleotide sequence ID" value="NZ_JBAKIA010000005.1"/>
</dbReference>
<dbReference type="Pfam" id="PF00753">
    <property type="entry name" value="Lactamase_B"/>
    <property type="match status" value="1"/>
</dbReference>
<evidence type="ECO:0000256" key="4">
    <source>
        <dbReference type="ARBA" id="ARBA00022833"/>
    </source>
</evidence>
<evidence type="ECO:0000259" key="5">
    <source>
        <dbReference type="SMART" id="SM00849"/>
    </source>
</evidence>